<dbReference type="Gene3D" id="3.40.50.300">
    <property type="entry name" value="P-loop containing nucleotide triphosphate hydrolases"/>
    <property type="match status" value="1"/>
</dbReference>
<dbReference type="SUPFAM" id="SSF52540">
    <property type="entry name" value="P-loop containing nucleoside triphosphate hydrolases"/>
    <property type="match status" value="1"/>
</dbReference>
<dbReference type="Proteomes" id="UP000198838">
    <property type="component" value="Unassembled WGS sequence"/>
</dbReference>
<keyword evidence="1" id="KW-0808">Transferase</keyword>
<organism evidence="1 2">
    <name type="scientific">Acetitomaculum ruminis DSM 5522</name>
    <dbReference type="NCBI Taxonomy" id="1120918"/>
    <lineage>
        <taxon>Bacteria</taxon>
        <taxon>Bacillati</taxon>
        <taxon>Bacillota</taxon>
        <taxon>Clostridia</taxon>
        <taxon>Lachnospirales</taxon>
        <taxon>Lachnospiraceae</taxon>
        <taxon>Acetitomaculum</taxon>
    </lineage>
</organism>
<dbReference type="GO" id="GO:0008817">
    <property type="term" value="F:corrinoid adenosyltransferase activity"/>
    <property type="evidence" value="ECO:0007669"/>
    <property type="project" value="InterPro"/>
</dbReference>
<dbReference type="GO" id="GO:0005524">
    <property type="term" value="F:ATP binding"/>
    <property type="evidence" value="ECO:0007669"/>
    <property type="project" value="InterPro"/>
</dbReference>
<dbReference type="PANTHER" id="PTHR46638">
    <property type="entry name" value="CORRINOID ADENOSYLTRANSFERASE"/>
    <property type="match status" value="1"/>
</dbReference>
<dbReference type="PANTHER" id="PTHR46638:SF1">
    <property type="entry name" value="CORRINOID ADENOSYLTRANSFERASE"/>
    <property type="match status" value="1"/>
</dbReference>
<dbReference type="STRING" id="1120918.SAMN05216249_10527"/>
<dbReference type="GO" id="GO:0009236">
    <property type="term" value="P:cobalamin biosynthetic process"/>
    <property type="evidence" value="ECO:0007669"/>
    <property type="project" value="InterPro"/>
</dbReference>
<dbReference type="AlphaFoldDB" id="A0A1I0WY37"/>
<dbReference type="EMBL" id="FOJY01000005">
    <property type="protein sequence ID" value="SFA92813.1"/>
    <property type="molecule type" value="Genomic_DNA"/>
</dbReference>
<dbReference type="OrthoDB" id="9810309at2"/>
<dbReference type="PIRSF" id="PIRSF015617">
    <property type="entry name" value="Adensltrnsf_CobA"/>
    <property type="match status" value="1"/>
</dbReference>
<dbReference type="InterPro" id="IPR003724">
    <property type="entry name" value="CblAdoTrfase_CobA"/>
</dbReference>
<keyword evidence="2" id="KW-1185">Reference proteome</keyword>
<sequence>MSEEKKGLIHIYTGDGKGKTTACVGLTVRCAGSGRKVVFSQFLKDNKSSELNILRNIDNIYIVTCDKSFGFIFNMSEEKKAEAKKAYSQHLLNVINKVKEVDADMVVFDEMIASYNYEMIDREVLLDFLKNKPEKLEVVMSGREPAEELVNLANYVSEIKKVKHPFDEGIPSRPGIEK</sequence>
<evidence type="ECO:0000313" key="1">
    <source>
        <dbReference type="EMBL" id="SFA92813.1"/>
    </source>
</evidence>
<dbReference type="InterPro" id="IPR027417">
    <property type="entry name" value="P-loop_NTPase"/>
</dbReference>
<name>A0A1I0WY37_9FIRM</name>
<evidence type="ECO:0000313" key="2">
    <source>
        <dbReference type="Proteomes" id="UP000198838"/>
    </source>
</evidence>
<dbReference type="RefSeq" id="WP_092871057.1">
    <property type="nucleotide sequence ID" value="NZ_FOJY01000005.1"/>
</dbReference>
<accession>A0A1I0WY37</accession>
<gene>
    <name evidence="1" type="ORF">SAMN05216249_10527</name>
</gene>
<reference evidence="1 2" key="1">
    <citation type="submission" date="2016-10" db="EMBL/GenBank/DDBJ databases">
        <authorList>
            <person name="de Groot N.N."/>
        </authorList>
    </citation>
    <scope>NUCLEOTIDE SEQUENCE [LARGE SCALE GENOMIC DNA]</scope>
    <source>
        <strain evidence="1 2">DSM 5522</strain>
    </source>
</reference>
<protein>
    <submittedName>
        <fullName evidence="1">Cob(I)alamin adenosyltransferase</fullName>
    </submittedName>
</protein>
<proteinExistence type="predicted"/>
<dbReference type="Pfam" id="PF02572">
    <property type="entry name" value="CobA_CobO_BtuR"/>
    <property type="match status" value="1"/>
</dbReference>